<protein>
    <submittedName>
        <fullName evidence="9">Membrane-bound serine protease (ClpP class)</fullName>
    </submittedName>
</protein>
<evidence type="ECO:0000256" key="1">
    <source>
        <dbReference type="ARBA" id="ARBA00004141"/>
    </source>
</evidence>
<dbReference type="InterPro" id="IPR056738">
    <property type="entry name" value="NfeD1b_N"/>
</dbReference>
<dbReference type="InterPro" id="IPR052165">
    <property type="entry name" value="Membrane_assoc_protease"/>
</dbReference>
<dbReference type="RefSeq" id="WP_283435303.1">
    <property type="nucleotide sequence ID" value="NZ_FXUG01000022.1"/>
</dbReference>
<dbReference type="Pfam" id="PF24961">
    <property type="entry name" value="NfeD_membrane"/>
    <property type="match status" value="1"/>
</dbReference>
<organism evidence="9 10">
    <name type="scientific">Neorhodopirellula lusitana</name>
    <dbReference type="NCBI Taxonomy" id="445327"/>
    <lineage>
        <taxon>Bacteria</taxon>
        <taxon>Pseudomonadati</taxon>
        <taxon>Planctomycetota</taxon>
        <taxon>Planctomycetia</taxon>
        <taxon>Pirellulales</taxon>
        <taxon>Pirellulaceae</taxon>
        <taxon>Neorhodopirellula</taxon>
    </lineage>
</organism>
<dbReference type="Gene3D" id="2.40.50.140">
    <property type="entry name" value="Nucleic acid-binding proteins"/>
    <property type="match status" value="1"/>
</dbReference>
<dbReference type="SUPFAM" id="SSF52096">
    <property type="entry name" value="ClpP/crotonase"/>
    <property type="match status" value="1"/>
</dbReference>
<sequence>MTMIQPKNFAAVGARLLVTLIMVSIAIPCFLNASGLGASKASAAQVETDEAVASLDEEDAKTAKPQRAESTGRKRTAIILPFRSDINPISGALLKRRFQQAVDSGTVDVIILDIESPGGFTYVTFELMDMVLAAKNVETVAFIEKDAISGAALLSLSTDTILMKPDARIGDAGEIVMGEDGAFRYTEAKSRSVLAQKVRDTAAATGRPVALAEKMTDKDMVVYHATHVTNGEKRYISDKEHASMEDADDWELGKPIREAGKEMFFTANGRRAVELGIADQTVADRDELARVLNVATPIEVVEASWTDGLVMFLNFKFVTFLLLLIGLIGVATELSAPGLGIGGIVAVLCFGLFFWSRFLGGTSGWLEVTCFAMGILFIGAEIFVIPGFGVAGITGLALTLGSLVMASRRFTMPAGDADWVSLGNDILLVGGAFVGFLVVAAVLTSYMGSIPILNRLTLQAEVEPSGAVVMNDNTPAWQRVQVGQTGVSVSPLRPGGRVEVDEMMVDVVTEGDYVDSGQPVRVIAKQGARVVVRVVEEAPHNPNLNA</sequence>
<dbReference type="Pfam" id="PF25145">
    <property type="entry name" value="NfeD1b_N"/>
    <property type="match status" value="1"/>
</dbReference>
<keyword evidence="10" id="KW-1185">Reference proteome</keyword>
<feature type="transmembrane region" description="Helical" evidence="5">
    <location>
        <begin position="338"/>
        <end position="356"/>
    </location>
</feature>
<dbReference type="PANTHER" id="PTHR33507">
    <property type="entry name" value="INNER MEMBRANE PROTEIN YBBJ"/>
    <property type="match status" value="1"/>
</dbReference>
<dbReference type="CDD" id="cd07021">
    <property type="entry name" value="Clp_protease_NfeD_like"/>
    <property type="match status" value="1"/>
</dbReference>
<proteinExistence type="predicted"/>
<evidence type="ECO:0000256" key="2">
    <source>
        <dbReference type="ARBA" id="ARBA00022692"/>
    </source>
</evidence>
<dbReference type="InterPro" id="IPR029045">
    <property type="entry name" value="ClpP/crotonase-like_dom_sf"/>
</dbReference>
<comment type="subcellular location">
    <subcellularLocation>
        <location evidence="1">Membrane</location>
        <topology evidence="1">Multi-pass membrane protein</topology>
    </subcellularLocation>
</comment>
<reference evidence="9 10" key="1">
    <citation type="submission" date="2017-05" db="EMBL/GenBank/DDBJ databases">
        <authorList>
            <person name="Varghese N."/>
            <person name="Submissions S."/>
        </authorList>
    </citation>
    <scope>NUCLEOTIDE SEQUENCE [LARGE SCALE GENOMIC DNA]</scope>
    <source>
        <strain evidence="9 10">DSM 25457</strain>
    </source>
</reference>
<dbReference type="InterPro" id="IPR002810">
    <property type="entry name" value="NfeD-like_C"/>
</dbReference>
<gene>
    <name evidence="9" type="ORF">SAMN06265222_12246</name>
</gene>
<dbReference type="EMBL" id="FXUG01000022">
    <property type="protein sequence ID" value="SMP76950.1"/>
    <property type="molecule type" value="Genomic_DNA"/>
</dbReference>
<evidence type="ECO:0000256" key="5">
    <source>
        <dbReference type="SAM" id="Phobius"/>
    </source>
</evidence>
<feature type="transmembrane region" description="Helical" evidence="5">
    <location>
        <begin position="426"/>
        <end position="446"/>
    </location>
</feature>
<feature type="transmembrane region" description="Helical" evidence="5">
    <location>
        <begin position="387"/>
        <end position="406"/>
    </location>
</feature>
<feature type="domain" description="NfeD1b N-terminal" evidence="8">
    <location>
        <begin position="79"/>
        <end position="224"/>
    </location>
</feature>
<evidence type="ECO:0000259" key="7">
    <source>
        <dbReference type="Pfam" id="PF24961"/>
    </source>
</evidence>
<comment type="caution">
    <text evidence="9">The sequence shown here is derived from an EMBL/GenBank/DDBJ whole genome shotgun (WGS) entry which is preliminary data.</text>
</comment>
<feature type="transmembrane region" description="Helical" evidence="5">
    <location>
        <begin position="309"/>
        <end position="331"/>
    </location>
</feature>
<accession>A0ABY1QP86</accession>
<evidence type="ECO:0000259" key="6">
    <source>
        <dbReference type="Pfam" id="PF01957"/>
    </source>
</evidence>
<evidence type="ECO:0000256" key="3">
    <source>
        <dbReference type="ARBA" id="ARBA00022989"/>
    </source>
</evidence>
<dbReference type="GO" id="GO:0006508">
    <property type="term" value="P:proteolysis"/>
    <property type="evidence" value="ECO:0007669"/>
    <property type="project" value="UniProtKB-KW"/>
</dbReference>
<feature type="domain" description="NfeD-like C-terminal" evidence="6">
    <location>
        <begin position="482"/>
        <end position="533"/>
    </location>
</feature>
<evidence type="ECO:0000313" key="10">
    <source>
        <dbReference type="Proteomes" id="UP001158067"/>
    </source>
</evidence>
<dbReference type="Pfam" id="PF01957">
    <property type="entry name" value="NfeD"/>
    <property type="match status" value="1"/>
</dbReference>
<keyword evidence="9" id="KW-0378">Hydrolase</keyword>
<dbReference type="PANTHER" id="PTHR33507:SF3">
    <property type="entry name" value="INNER MEMBRANE PROTEIN YBBJ"/>
    <property type="match status" value="1"/>
</dbReference>
<evidence type="ECO:0000256" key="4">
    <source>
        <dbReference type="ARBA" id="ARBA00023136"/>
    </source>
</evidence>
<keyword evidence="4 5" id="KW-0472">Membrane</keyword>
<keyword evidence="2 5" id="KW-0812">Transmembrane</keyword>
<dbReference type="Proteomes" id="UP001158067">
    <property type="component" value="Unassembled WGS sequence"/>
</dbReference>
<dbReference type="InterPro" id="IPR056739">
    <property type="entry name" value="NfeD_membrane"/>
</dbReference>
<keyword evidence="9" id="KW-0645">Protease</keyword>
<evidence type="ECO:0000259" key="8">
    <source>
        <dbReference type="Pfam" id="PF25145"/>
    </source>
</evidence>
<keyword evidence="3 5" id="KW-1133">Transmembrane helix</keyword>
<dbReference type="InterPro" id="IPR012340">
    <property type="entry name" value="NA-bd_OB-fold"/>
</dbReference>
<feature type="domain" description="NfeD integral membrane" evidence="7">
    <location>
        <begin position="318"/>
        <end position="442"/>
    </location>
</feature>
<dbReference type="Gene3D" id="3.90.226.10">
    <property type="entry name" value="2-enoyl-CoA Hydratase, Chain A, domain 1"/>
    <property type="match status" value="1"/>
</dbReference>
<evidence type="ECO:0000313" key="9">
    <source>
        <dbReference type="EMBL" id="SMP76950.1"/>
    </source>
</evidence>
<dbReference type="GO" id="GO:0008233">
    <property type="term" value="F:peptidase activity"/>
    <property type="evidence" value="ECO:0007669"/>
    <property type="project" value="UniProtKB-KW"/>
</dbReference>
<name>A0ABY1QP86_9BACT</name>